<dbReference type="RefSeq" id="WP_182385766.1">
    <property type="nucleotide sequence ID" value="NZ_CP059833.1"/>
</dbReference>
<proteinExistence type="predicted"/>
<name>A0A7G5FEB8_9CORY</name>
<keyword evidence="2" id="KW-1185">Reference proteome</keyword>
<protein>
    <submittedName>
        <fullName evidence="1">Uncharacterized protein</fullName>
    </submittedName>
</protein>
<sequence length="231" mass="25692">MTSQQLDTLVAQLGPEYVQVHGTDIWAFRHDGMVSLCTVDLPQNYRLDVYEPDLVAGVALLNVVLGRTESPWLPGRVWINDVPLLEGTRIQALVIGQGDWAPVYPLTVPEAELVARETLAAITIMHGRNPRAFCDLFRANAFPEVSDTQLEAITVATSLLARTAPLRSLHTTEDGTIRALTDEEPAGYEDFEPHPALELLPQIHGSRLFFHQTQPGETLRYGHQGWEYSVT</sequence>
<dbReference type="Proteomes" id="UP000515570">
    <property type="component" value="Chromosome"/>
</dbReference>
<evidence type="ECO:0000313" key="1">
    <source>
        <dbReference type="EMBL" id="QMV84959.1"/>
    </source>
</evidence>
<accession>A0A7G5FEB8</accession>
<organism evidence="1 2">
    <name type="scientific">Corynebacterium hindlerae</name>
    <dbReference type="NCBI Taxonomy" id="699041"/>
    <lineage>
        <taxon>Bacteria</taxon>
        <taxon>Bacillati</taxon>
        <taxon>Actinomycetota</taxon>
        <taxon>Actinomycetes</taxon>
        <taxon>Mycobacteriales</taxon>
        <taxon>Corynebacteriaceae</taxon>
        <taxon>Corynebacterium</taxon>
    </lineage>
</organism>
<dbReference type="EMBL" id="CP059833">
    <property type="protein sequence ID" value="QMV84959.1"/>
    <property type="molecule type" value="Genomic_DNA"/>
</dbReference>
<evidence type="ECO:0000313" key="2">
    <source>
        <dbReference type="Proteomes" id="UP000515570"/>
    </source>
</evidence>
<dbReference type="AlphaFoldDB" id="A0A7G5FEB8"/>
<reference evidence="1 2" key="1">
    <citation type="submission" date="2020-07" db="EMBL/GenBank/DDBJ databases">
        <title>non toxigenic Corynebacterium sp. nov from a clinical source.</title>
        <authorList>
            <person name="Bernier A.-M."/>
            <person name="Bernard K."/>
        </authorList>
    </citation>
    <scope>NUCLEOTIDE SEQUENCE [LARGE SCALE GENOMIC DNA]</scope>
    <source>
        <strain evidence="2">NML 93-0612</strain>
    </source>
</reference>
<gene>
    <name evidence="1" type="ORF">HW450_11595</name>
</gene>